<dbReference type="Proteomes" id="UP000073601">
    <property type="component" value="Unassembled WGS sequence"/>
</dbReference>
<dbReference type="InterPro" id="IPR038678">
    <property type="entry name" value="Spondin_N_sf"/>
</dbReference>
<proteinExistence type="predicted"/>
<organism evidence="4 5">
    <name type="scientific">Grimontia marina</name>
    <dbReference type="NCBI Taxonomy" id="646534"/>
    <lineage>
        <taxon>Bacteria</taxon>
        <taxon>Pseudomonadati</taxon>
        <taxon>Pseudomonadota</taxon>
        <taxon>Gammaproteobacteria</taxon>
        <taxon>Vibrionales</taxon>
        <taxon>Vibrionaceae</taxon>
        <taxon>Grimontia</taxon>
    </lineage>
</organism>
<dbReference type="InterPro" id="IPR009465">
    <property type="entry name" value="Spondin_N"/>
</dbReference>
<feature type="chain" id="PRO_5007281969" evidence="2">
    <location>
        <begin position="17"/>
        <end position="242"/>
    </location>
</feature>
<dbReference type="RefSeq" id="WP_062708083.1">
    <property type="nucleotide sequence ID" value="NZ_CAWRCI010000012.1"/>
</dbReference>
<keyword evidence="2" id="KW-0732">Signal</keyword>
<feature type="region of interest" description="Disordered" evidence="1">
    <location>
        <begin position="20"/>
        <end position="42"/>
    </location>
</feature>
<evidence type="ECO:0000256" key="2">
    <source>
        <dbReference type="SAM" id="SignalP"/>
    </source>
</evidence>
<feature type="domain" description="Spondin" evidence="3">
    <location>
        <begin position="59"/>
        <end position="176"/>
    </location>
</feature>
<feature type="compositionally biased region" description="Low complexity" evidence="1">
    <location>
        <begin position="26"/>
        <end position="41"/>
    </location>
</feature>
<gene>
    <name evidence="4" type="ORF">GMA8713_01762</name>
</gene>
<keyword evidence="5" id="KW-1185">Reference proteome</keyword>
<reference evidence="5" key="1">
    <citation type="submission" date="2016-02" db="EMBL/GenBank/DDBJ databases">
        <authorList>
            <person name="Rodrigo-Torres Lidia"/>
            <person name="Arahal R.David."/>
        </authorList>
    </citation>
    <scope>NUCLEOTIDE SEQUENCE [LARGE SCALE GENOMIC DNA]</scope>
    <source>
        <strain evidence="5">CECT 8713</strain>
    </source>
</reference>
<feature type="signal peptide" evidence="2">
    <location>
        <begin position="1"/>
        <end position="16"/>
    </location>
</feature>
<dbReference type="AlphaFoldDB" id="A0A128F358"/>
<dbReference type="NCBIfam" id="NF038123">
    <property type="entry name" value="NF038123_dom"/>
    <property type="match status" value="1"/>
</dbReference>
<evidence type="ECO:0000256" key="1">
    <source>
        <dbReference type="SAM" id="MobiDB-lite"/>
    </source>
</evidence>
<dbReference type="Gene3D" id="2.60.40.2130">
    <property type="entry name" value="F-spondin domain"/>
    <property type="match status" value="1"/>
</dbReference>
<dbReference type="OrthoDB" id="5188840at2"/>
<dbReference type="PROSITE" id="PS51257">
    <property type="entry name" value="PROKAR_LIPOPROTEIN"/>
    <property type="match status" value="1"/>
</dbReference>
<accession>A0A128F358</accession>
<dbReference type="EMBL" id="FIZY01000012">
    <property type="protein sequence ID" value="CZF81232.1"/>
    <property type="molecule type" value="Genomic_DNA"/>
</dbReference>
<dbReference type="Pfam" id="PF06468">
    <property type="entry name" value="Spond_N"/>
    <property type="match status" value="1"/>
</dbReference>
<sequence>MNSRLLIIAGSALALAGCPFNSDDNTTTPPQSSPPETETSQMTTYEVTVTNSTSAQPLSPIALLAHDNNYTLFKTGEASSDALEIMAESGDNTGLIDMSSLESVHITASGNGIVPPGSAETLSFDIDLSKAKYLSLGTMLVNTNDAFAGFTQFDLSSVDESITRTFDAEVWDAGTEGNDELAASIPGPAGGGEGFNPTRNDDNRVTIHAGVISQDDGLTTSALLGHHRFDNPGIKVSIKRVN</sequence>
<evidence type="ECO:0000313" key="5">
    <source>
        <dbReference type="Proteomes" id="UP000073601"/>
    </source>
</evidence>
<evidence type="ECO:0000313" key="4">
    <source>
        <dbReference type="EMBL" id="CZF81232.1"/>
    </source>
</evidence>
<name>A0A128F358_9GAMM</name>
<protein>
    <submittedName>
        <fullName evidence="4">Spondin_N</fullName>
    </submittedName>
</protein>
<evidence type="ECO:0000259" key="3">
    <source>
        <dbReference type="Pfam" id="PF06468"/>
    </source>
</evidence>